<evidence type="ECO:0000313" key="5">
    <source>
        <dbReference type="Proteomes" id="UP000197138"/>
    </source>
</evidence>
<feature type="region of interest" description="Disordered" evidence="1">
    <location>
        <begin position="150"/>
        <end position="170"/>
    </location>
</feature>
<dbReference type="EMBL" id="MTKT01004293">
    <property type="protein sequence ID" value="OWM72277.1"/>
    <property type="molecule type" value="Genomic_DNA"/>
</dbReference>
<name>A0A218WHH4_PUNGR</name>
<evidence type="ECO:0000313" key="6">
    <source>
        <dbReference type="Proteomes" id="UP000233551"/>
    </source>
</evidence>
<reference evidence="3" key="2">
    <citation type="submission" date="2017-06" db="EMBL/GenBank/DDBJ databases">
        <title>The pomegranate genome and the genomics of punicalagin biosynthesis.</title>
        <authorList>
            <person name="Xu C."/>
        </authorList>
    </citation>
    <scope>NUCLEOTIDE SEQUENCE [LARGE SCALE GENOMIC DNA]</scope>
    <source>
        <tissue evidence="3">Fresh leaf</tissue>
    </source>
</reference>
<reference evidence="5" key="1">
    <citation type="journal article" date="2017" name="Plant J.">
        <title>The pomegranate (Punica granatum L.) genome and the genomics of punicalagin biosynthesis.</title>
        <authorList>
            <person name="Qin G."/>
            <person name="Xu C."/>
            <person name="Ming R."/>
            <person name="Tang H."/>
            <person name="Guyot R."/>
            <person name="Kramer E.M."/>
            <person name="Hu Y."/>
            <person name="Yi X."/>
            <person name="Qi Y."/>
            <person name="Xu X."/>
            <person name="Gao Z."/>
            <person name="Pan H."/>
            <person name="Jian J."/>
            <person name="Tian Y."/>
            <person name="Yue Z."/>
            <person name="Xu Y."/>
        </authorList>
    </citation>
    <scope>NUCLEOTIDE SEQUENCE [LARGE SCALE GENOMIC DNA]</scope>
    <source>
        <strain evidence="5">cv. Dabenzi</strain>
    </source>
</reference>
<dbReference type="EMBL" id="PGOL01001521">
    <property type="protein sequence ID" value="PKI57273.1"/>
    <property type="molecule type" value="Genomic_DNA"/>
</dbReference>
<keyword evidence="2" id="KW-0472">Membrane</keyword>
<feature type="transmembrane region" description="Helical" evidence="2">
    <location>
        <begin position="12"/>
        <end position="33"/>
    </location>
</feature>
<keyword evidence="2" id="KW-1133">Transmembrane helix</keyword>
<evidence type="ECO:0000256" key="1">
    <source>
        <dbReference type="SAM" id="MobiDB-lite"/>
    </source>
</evidence>
<evidence type="ECO:0000313" key="4">
    <source>
        <dbReference type="EMBL" id="PKI57273.1"/>
    </source>
</evidence>
<dbReference type="AlphaFoldDB" id="A0A218WHH4"/>
<feature type="transmembrane region" description="Helical" evidence="2">
    <location>
        <begin position="268"/>
        <end position="290"/>
    </location>
</feature>
<evidence type="ECO:0000313" key="3">
    <source>
        <dbReference type="EMBL" id="OWM72277.1"/>
    </source>
</evidence>
<comment type="caution">
    <text evidence="3">The sequence shown here is derived from an EMBL/GenBank/DDBJ whole genome shotgun (WGS) entry which is preliminary data.</text>
</comment>
<sequence length="344" mass="39057">MGIVTELVTKLFSITRLICLFCVKTTLIVISTWVELIQAGTSLNISVFGKVVLWTFALITLPIRVLTAVRRERQLEAYLKYTQVELEYLLCYQKELEARLEKAIKECKVMEILLSELEEDHETAISRLELLEDELQALKAKNLQLRETRDKESCNFKSQPNQRKPQTTNTTPNFCDIPYGISSLKAPRDGACGQSLQDLLDSEKKNVDALLNLLANSNPDQFESLIGLESERSRVLDQQREVALQRSLFSAILSFLVGMIVWEAKDPCMPLVMALFTVVGMSLKSVVQFFSTIKNKPASDAVALLSLNWFILGMLTYPTLPKVVRMLTPERLSMLNQKVRWFGT</sequence>
<dbReference type="Proteomes" id="UP000197138">
    <property type="component" value="Unassembled WGS sequence"/>
</dbReference>
<evidence type="ECO:0000256" key="2">
    <source>
        <dbReference type="SAM" id="Phobius"/>
    </source>
</evidence>
<dbReference type="PANTHER" id="PTHR36073:SF1">
    <property type="entry name" value="OS01G0962100 PROTEIN"/>
    <property type="match status" value="1"/>
</dbReference>
<organism evidence="3 5">
    <name type="scientific">Punica granatum</name>
    <name type="common">Pomegranate</name>
    <dbReference type="NCBI Taxonomy" id="22663"/>
    <lineage>
        <taxon>Eukaryota</taxon>
        <taxon>Viridiplantae</taxon>
        <taxon>Streptophyta</taxon>
        <taxon>Embryophyta</taxon>
        <taxon>Tracheophyta</taxon>
        <taxon>Spermatophyta</taxon>
        <taxon>Magnoliopsida</taxon>
        <taxon>eudicotyledons</taxon>
        <taxon>Gunneridae</taxon>
        <taxon>Pentapetalae</taxon>
        <taxon>rosids</taxon>
        <taxon>malvids</taxon>
        <taxon>Myrtales</taxon>
        <taxon>Lythraceae</taxon>
        <taxon>Punica</taxon>
    </lineage>
</organism>
<dbReference type="STRING" id="22663.A0A218WHH4"/>
<keyword evidence="2" id="KW-0812">Transmembrane</keyword>
<proteinExistence type="predicted"/>
<dbReference type="PANTHER" id="PTHR36073">
    <property type="match status" value="1"/>
</dbReference>
<reference evidence="4 6" key="3">
    <citation type="submission" date="2017-11" db="EMBL/GenBank/DDBJ databases">
        <title>De-novo sequencing of pomegranate (Punica granatum L.) genome.</title>
        <authorList>
            <person name="Akparov Z."/>
            <person name="Amiraslanov A."/>
            <person name="Hajiyeva S."/>
            <person name="Abbasov M."/>
            <person name="Kaur K."/>
            <person name="Hamwieh A."/>
            <person name="Solovyev V."/>
            <person name="Salamov A."/>
            <person name="Braich B."/>
            <person name="Kosarev P."/>
            <person name="Mahmoud A."/>
            <person name="Hajiyev E."/>
            <person name="Babayeva S."/>
            <person name="Izzatullayeva V."/>
            <person name="Mammadov A."/>
            <person name="Mammadov A."/>
            <person name="Sharifova S."/>
            <person name="Ojaghi J."/>
            <person name="Eynullazada K."/>
            <person name="Bayramov B."/>
            <person name="Abdulazimova A."/>
            <person name="Shahmuradov I."/>
        </authorList>
    </citation>
    <scope>NUCLEOTIDE SEQUENCE [LARGE SCALE GENOMIC DNA]</scope>
    <source>
        <strain evidence="4">AG2017</strain>
        <strain evidence="6">cv. AG2017</strain>
        <tissue evidence="4">Leaf</tissue>
    </source>
</reference>
<feature type="compositionally biased region" description="Polar residues" evidence="1">
    <location>
        <begin position="155"/>
        <end position="170"/>
    </location>
</feature>
<protein>
    <submittedName>
        <fullName evidence="3">Uncharacterized protein</fullName>
    </submittedName>
</protein>
<keyword evidence="6" id="KW-1185">Reference proteome</keyword>
<gene>
    <name evidence="3" type="ORF">CDL15_Pgr018162</name>
    <name evidence="4" type="ORF">CRG98_022370</name>
</gene>
<feature type="transmembrane region" description="Helical" evidence="2">
    <location>
        <begin position="302"/>
        <end position="320"/>
    </location>
</feature>
<feature type="transmembrane region" description="Helical" evidence="2">
    <location>
        <begin position="45"/>
        <end position="66"/>
    </location>
</feature>
<accession>A0A218WHH4</accession>
<dbReference type="Proteomes" id="UP000233551">
    <property type="component" value="Unassembled WGS sequence"/>
</dbReference>
<feature type="transmembrane region" description="Helical" evidence="2">
    <location>
        <begin position="242"/>
        <end position="262"/>
    </location>
</feature>